<dbReference type="GO" id="GO:0005730">
    <property type="term" value="C:nucleolus"/>
    <property type="evidence" value="ECO:0007669"/>
    <property type="project" value="InterPro"/>
</dbReference>
<dbReference type="OrthoDB" id="342531at2759"/>
<dbReference type="Proteomes" id="UP001153076">
    <property type="component" value="Unassembled WGS sequence"/>
</dbReference>
<dbReference type="Pfam" id="PF04931">
    <property type="entry name" value="DNA_pol_phi"/>
    <property type="match status" value="1"/>
</dbReference>
<keyword evidence="3" id="KW-0539">Nucleus</keyword>
<dbReference type="GO" id="GO:0006355">
    <property type="term" value="P:regulation of DNA-templated transcription"/>
    <property type="evidence" value="ECO:0007669"/>
    <property type="project" value="InterPro"/>
</dbReference>
<comment type="caution">
    <text evidence="5">The sequence shown here is derived from an EMBL/GenBank/DDBJ whole genome shotgun (WGS) entry which is preliminary data.</text>
</comment>
<evidence type="ECO:0000256" key="2">
    <source>
        <dbReference type="ARBA" id="ARBA00006809"/>
    </source>
</evidence>
<dbReference type="AlphaFoldDB" id="A0A9Q1QSI8"/>
<feature type="compositionally biased region" description="Basic and acidic residues" evidence="4">
    <location>
        <begin position="77"/>
        <end position="94"/>
    </location>
</feature>
<dbReference type="SUPFAM" id="SSF48371">
    <property type="entry name" value="ARM repeat"/>
    <property type="match status" value="1"/>
</dbReference>
<comment type="subcellular location">
    <subcellularLocation>
        <location evidence="1">Nucleus</location>
    </subcellularLocation>
</comment>
<proteinExistence type="inferred from homology"/>
<feature type="compositionally biased region" description="Basic residues" evidence="4">
    <location>
        <begin position="34"/>
        <end position="43"/>
    </location>
</feature>
<dbReference type="GO" id="GO:0003677">
    <property type="term" value="F:DNA binding"/>
    <property type="evidence" value="ECO:0007669"/>
    <property type="project" value="InterPro"/>
</dbReference>
<evidence type="ECO:0000313" key="5">
    <source>
        <dbReference type="EMBL" id="KAJ8452922.1"/>
    </source>
</evidence>
<keyword evidence="6" id="KW-1185">Reference proteome</keyword>
<feature type="region of interest" description="Disordered" evidence="4">
    <location>
        <begin position="578"/>
        <end position="610"/>
    </location>
</feature>
<accession>A0A9Q1QSI8</accession>
<comment type="similarity">
    <text evidence="2">Belongs to the MYBBP1A family.</text>
</comment>
<dbReference type="EMBL" id="JAKOGI010000002">
    <property type="protein sequence ID" value="KAJ8452922.1"/>
    <property type="molecule type" value="Genomic_DNA"/>
</dbReference>
<reference evidence="5" key="1">
    <citation type="submission" date="2022-04" db="EMBL/GenBank/DDBJ databases">
        <title>Carnegiea gigantea Genome sequencing and assembly v2.</title>
        <authorList>
            <person name="Copetti D."/>
            <person name="Sanderson M.J."/>
            <person name="Burquez A."/>
            <person name="Wojciechowski M.F."/>
        </authorList>
    </citation>
    <scope>NUCLEOTIDE SEQUENCE</scope>
    <source>
        <strain evidence="5">SGP5-SGP5p</strain>
        <tissue evidence="5">Aerial part</tissue>
    </source>
</reference>
<name>A0A9Q1QSI8_9CARY</name>
<evidence type="ECO:0000256" key="3">
    <source>
        <dbReference type="ARBA" id="ARBA00023242"/>
    </source>
</evidence>
<evidence type="ECO:0000313" key="6">
    <source>
        <dbReference type="Proteomes" id="UP001153076"/>
    </source>
</evidence>
<protein>
    <recommendedName>
        <fullName evidence="7">DNA polymerase V</fullName>
    </recommendedName>
</protein>
<feature type="region of interest" description="Disordered" evidence="4">
    <location>
        <begin position="1"/>
        <end position="114"/>
    </location>
</feature>
<organism evidence="5 6">
    <name type="scientific">Carnegiea gigantea</name>
    <dbReference type="NCBI Taxonomy" id="171969"/>
    <lineage>
        <taxon>Eukaryota</taxon>
        <taxon>Viridiplantae</taxon>
        <taxon>Streptophyta</taxon>
        <taxon>Embryophyta</taxon>
        <taxon>Tracheophyta</taxon>
        <taxon>Spermatophyta</taxon>
        <taxon>Magnoliopsida</taxon>
        <taxon>eudicotyledons</taxon>
        <taxon>Gunneridae</taxon>
        <taxon>Pentapetalae</taxon>
        <taxon>Caryophyllales</taxon>
        <taxon>Cactineae</taxon>
        <taxon>Cactaceae</taxon>
        <taxon>Cactoideae</taxon>
        <taxon>Echinocereeae</taxon>
        <taxon>Carnegiea</taxon>
    </lineage>
</organism>
<evidence type="ECO:0000256" key="1">
    <source>
        <dbReference type="ARBA" id="ARBA00004123"/>
    </source>
</evidence>
<evidence type="ECO:0008006" key="7">
    <source>
        <dbReference type="Google" id="ProtNLM"/>
    </source>
</evidence>
<dbReference type="PANTHER" id="PTHR13213">
    <property type="entry name" value="MYB-BINDING PROTEIN 1A FAMILY MEMBER"/>
    <property type="match status" value="1"/>
</dbReference>
<gene>
    <name evidence="5" type="ORF">Cgig2_014685</name>
</gene>
<dbReference type="InterPro" id="IPR007015">
    <property type="entry name" value="DNA_pol_V/MYBBP1A"/>
</dbReference>
<sequence>MGSKKKVASSTEEEVEVAEGTELNGVGEKTDSKKRMKKKKRKMKSDDGETEDGSDAPSTPIPSSTKPMERKKKRKMLDKERHRVASESKEKSPKQETSQVKTEEHEGATGNSNGLPAFHIGVFSDLASVDAIKREAAAERLAMELLEVQQAYDEVGNREAFQSGFQLEAAKDDGLDDCAPSVRYAVRRLVRGVSSSRECARQGFALGLTILITTNCNIKVHSLLKLISDSLEISSSMKGQEARDCLLGRLFAYGGLARSGRLKEEWTSDKNTPYIKEFTSLIISLASKKEYLREPAVSVLLSLIEMLPKEAVINHVLEAPGIHEWFDVATNGSGNPDALLLALKIREKVSTDIAIFGKLLPSPFSPGRFFTADHLASLAACLQYSAFCRPRVHGIWPYLLNFLLPDMILQDANAVSSLNLTKKHKKSRKSSSSDEDIAENLKCFCEVILEGSLITSSHDRKHLAFDVVLLMLPRLPASCVPVVLSQKFVQCLMDILRTKDSWLHKVAEHFLKELLDWVRTDEIRRLSVVVALQKHSGGKFDCVTRTKTVKDLMAGFTTESGCMLFIQQLTSMFLDDDHVSDEPSDQSQTTDENSEIGSVEDKESAGVSDKPNHLKSWVLESLPGVLRYLNLDPEAKFRVQKEVMKFLAVQGLFSASLGSEVTSFELQEKFRWPKTPISSALCKMCVEQLQLLLSNAQKAGGSVPVTNALETNDLGHYFMHFLGTLCTIPSVSLVRPLSDEDEKAFKRLQAMESRLSREERNCGLSSDANKLHALRYLLIQLLLQLLLRPDEYSEAASELIICCQKAFSVHDLLGSSGEDELDDGESPELMDVLVDTLLSLLPQSSAPMRSAVEQVFRYFCDSVTDDGLLRMLRVIKKDLKPARHKDADSEDDDDDDLLGIEEAEEPDEANMAEAGSPKFLTVYSNMVQAFVNPSTTEGSEQLAQRMWGILHKKIFKAKDYPKGEDVRLSTLESLLEKSLRLASRPFRKKKSAGHVAQKKQSFSWNRYKMINSLSQQSTYWILKVIDGRKFPETDLQRVFEIFKGALEKYFESKKCQLKPEFLKEVFKRRPWVGQHLFGVLLESSANAKYDYRRVEALELLSEILKAVLTESTPDESKKFLKGHLSKLGHLVKELATHMPEKQSRRAEVRKFCSKVFQILSSQNLGKSFLKTLETDAHAACESHLGEPFLALKKTEK</sequence>
<evidence type="ECO:0000256" key="4">
    <source>
        <dbReference type="SAM" id="MobiDB-lite"/>
    </source>
</evidence>
<dbReference type="InterPro" id="IPR016024">
    <property type="entry name" value="ARM-type_fold"/>
</dbReference>
<dbReference type="PANTHER" id="PTHR13213:SF2">
    <property type="entry name" value="MYB-BINDING PROTEIN 1A"/>
    <property type="match status" value="1"/>
</dbReference>